<evidence type="ECO:0000313" key="12">
    <source>
        <dbReference type="Proteomes" id="UP001353858"/>
    </source>
</evidence>
<comment type="catalytic activity">
    <reaction evidence="8">
        <text>L-seryl-[protein] + ATP = O-phospho-L-seryl-[protein] + ADP + H(+)</text>
        <dbReference type="Rhea" id="RHEA:17989"/>
        <dbReference type="Rhea" id="RHEA-COMP:9863"/>
        <dbReference type="Rhea" id="RHEA-COMP:11604"/>
        <dbReference type="ChEBI" id="CHEBI:15378"/>
        <dbReference type="ChEBI" id="CHEBI:29999"/>
        <dbReference type="ChEBI" id="CHEBI:30616"/>
        <dbReference type="ChEBI" id="CHEBI:83421"/>
        <dbReference type="ChEBI" id="CHEBI:456216"/>
        <dbReference type="EC" id="2.7.11.1"/>
    </reaction>
</comment>
<evidence type="ECO:0000256" key="3">
    <source>
        <dbReference type="ARBA" id="ARBA00022679"/>
    </source>
</evidence>
<dbReference type="Proteomes" id="UP001353858">
    <property type="component" value="Unassembled WGS sequence"/>
</dbReference>
<dbReference type="GO" id="GO:0005737">
    <property type="term" value="C:cytoplasm"/>
    <property type="evidence" value="ECO:0007669"/>
    <property type="project" value="TreeGrafter"/>
</dbReference>
<dbReference type="EC" id="2.7.11.1" evidence="1"/>
<evidence type="ECO:0000256" key="6">
    <source>
        <dbReference type="ARBA" id="ARBA00022840"/>
    </source>
</evidence>
<gene>
    <name evidence="11" type="ORF">RN001_012783</name>
</gene>
<evidence type="ECO:0000256" key="8">
    <source>
        <dbReference type="ARBA" id="ARBA00048679"/>
    </source>
</evidence>
<dbReference type="PANTHER" id="PTHR22983">
    <property type="entry name" value="PROTEIN KINASE RELATED"/>
    <property type="match status" value="1"/>
</dbReference>
<comment type="catalytic activity">
    <reaction evidence="7">
        <text>L-threonyl-[protein] + ATP = O-phospho-L-threonyl-[protein] + ADP + H(+)</text>
        <dbReference type="Rhea" id="RHEA:46608"/>
        <dbReference type="Rhea" id="RHEA-COMP:11060"/>
        <dbReference type="Rhea" id="RHEA-COMP:11605"/>
        <dbReference type="ChEBI" id="CHEBI:15378"/>
        <dbReference type="ChEBI" id="CHEBI:30013"/>
        <dbReference type="ChEBI" id="CHEBI:30616"/>
        <dbReference type="ChEBI" id="CHEBI:61977"/>
        <dbReference type="ChEBI" id="CHEBI:456216"/>
        <dbReference type="EC" id="2.7.11.1"/>
    </reaction>
</comment>
<organism evidence="11 12">
    <name type="scientific">Aquatica leii</name>
    <dbReference type="NCBI Taxonomy" id="1421715"/>
    <lineage>
        <taxon>Eukaryota</taxon>
        <taxon>Metazoa</taxon>
        <taxon>Ecdysozoa</taxon>
        <taxon>Arthropoda</taxon>
        <taxon>Hexapoda</taxon>
        <taxon>Insecta</taxon>
        <taxon>Pterygota</taxon>
        <taxon>Neoptera</taxon>
        <taxon>Endopterygota</taxon>
        <taxon>Coleoptera</taxon>
        <taxon>Polyphaga</taxon>
        <taxon>Elateriformia</taxon>
        <taxon>Elateroidea</taxon>
        <taxon>Lampyridae</taxon>
        <taxon>Luciolinae</taxon>
        <taxon>Aquatica</taxon>
    </lineage>
</organism>
<sequence>MDKYEVIGLLGEGSFGRVYKANQIASSKVVALKVITKRGRSTKEIKGLRQECEIQSNLHHPNIIQMLDSFETENEIVVITEFAHRELTDILSKEGYLSETRVQSIVWDLVSALYYLHSHRVLHRDLKPQNILLDLKNKAKLCDFGFARNMSTGTHVLTSIKGTPLYMAPELIEEHPYDHNADLWSLGCIIYELLVGTPPFCTTSLLHLIRMIKHDQVQFPTFLSDVCVSFLKGLLHKDPGKRVAWPDLLKHPFVKGHVLILDDVPSKPLTRPMSVDTLQAKEQQRKDCLIQKAHKNSSHSDELQDSGDKACGTHIKKNTSIDEQLALLSIEEGAAQDEHNSEIMVKGKLSFSENSNPIENDEWMVFLLRTIEEVIAGEMASLSQPSLATIIISPLENRYTSPKVLVYIANLLSLPFVVPDTLDDVVEQIKKTYFDIKVVPKLVYSTKLLYQCKSPGDAISLQNIEITEEDMQALESIFMLLCHLVYSSSKFLTHFCDSITVLNIHNVCRDLLLLSKRKIRIVIDLLAILTHVLRIAPECSDLVTKIIFNSKNLSEDDEIEELNFIHFLKHSNSLLRERTCHFLQYLGKVSSETLENEWSDCMRDTLEALVYDSIEDVRNAAEETVDSLRKLPFYKKFEGND</sequence>
<evidence type="ECO:0000256" key="1">
    <source>
        <dbReference type="ARBA" id="ARBA00012513"/>
    </source>
</evidence>
<feature type="binding site" evidence="9">
    <location>
        <position position="33"/>
    </location>
    <ligand>
        <name>ATP</name>
        <dbReference type="ChEBI" id="CHEBI:30616"/>
    </ligand>
</feature>
<dbReference type="PROSITE" id="PS00108">
    <property type="entry name" value="PROTEIN_KINASE_ST"/>
    <property type="match status" value="1"/>
</dbReference>
<keyword evidence="12" id="KW-1185">Reference proteome</keyword>
<feature type="domain" description="Protein kinase" evidence="10">
    <location>
        <begin position="4"/>
        <end position="254"/>
    </location>
</feature>
<accession>A0AAN7S7X4</accession>
<dbReference type="AlphaFoldDB" id="A0AAN7S7X4"/>
<keyword evidence="2" id="KW-0723">Serine/threonine-protein kinase</keyword>
<comment type="caution">
    <text evidence="11">The sequence shown here is derived from an EMBL/GenBank/DDBJ whole genome shotgun (WGS) entry which is preliminary data.</text>
</comment>
<dbReference type="SUPFAM" id="SSF56112">
    <property type="entry name" value="Protein kinase-like (PK-like)"/>
    <property type="match status" value="1"/>
</dbReference>
<name>A0AAN7S7X4_9COLE</name>
<protein>
    <recommendedName>
        <fullName evidence="1">non-specific serine/threonine protein kinase</fullName>
        <ecNumber evidence="1">2.7.11.1</ecNumber>
    </recommendedName>
</protein>
<dbReference type="PROSITE" id="PS50011">
    <property type="entry name" value="PROTEIN_KINASE_DOM"/>
    <property type="match status" value="1"/>
</dbReference>
<evidence type="ECO:0000256" key="9">
    <source>
        <dbReference type="PROSITE-ProRule" id="PRU10141"/>
    </source>
</evidence>
<dbReference type="InterPro" id="IPR008271">
    <property type="entry name" value="Ser/Thr_kinase_AS"/>
</dbReference>
<keyword evidence="5" id="KW-0418">Kinase</keyword>
<dbReference type="EMBL" id="JARPUR010000005">
    <property type="protein sequence ID" value="KAK4876361.1"/>
    <property type="molecule type" value="Genomic_DNA"/>
</dbReference>
<evidence type="ECO:0000256" key="2">
    <source>
        <dbReference type="ARBA" id="ARBA00022527"/>
    </source>
</evidence>
<dbReference type="PANTHER" id="PTHR22983:SF6">
    <property type="entry name" value="SERINE_THREONINE-PROTEIN KINASE 36"/>
    <property type="match status" value="1"/>
</dbReference>
<evidence type="ECO:0000256" key="4">
    <source>
        <dbReference type="ARBA" id="ARBA00022741"/>
    </source>
</evidence>
<reference evidence="12" key="1">
    <citation type="submission" date="2023-01" db="EMBL/GenBank/DDBJ databases">
        <title>Key to firefly adult light organ development and bioluminescence: homeobox transcription factors regulate luciferase expression and transportation to peroxisome.</title>
        <authorList>
            <person name="Fu X."/>
        </authorList>
    </citation>
    <scope>NUCLEOTIDE SEQUENCE [LARGE SCALE GENOMIC DNA]</scope>
</reference>
<keyword evidence="4 9" id="KW-0547">Nucleotide-binding</keyword>
<evidence type="ECO:0000313" key="11">
    <source>
        <dbReference type="EMBL" id="KAK4876361.1"/>
    </source>
</evidence>
<evidence type="ECO:0000256" key="7">
    <source>
        <dbReference type="ARBA" id="ARBA00047899"/>
    </source>
</evidence>
<dbReference type="InterPro" id="IPR000719">
    <property type="entry name" value="Prot_kinase_dom"/>
</dbReference>
<proteinExistence type="predicted"/>
<evidence type="ECO:0000259" key="10">
    <source>
        <dbReference type="PROSITE" id="PS50011"/>
    </source>
</evidence>
<dbReference type="GO" id="GO:0007224">
    <property type="term" value="P:smoothened signaling pathway"/>
    <property type="evidence" value="ECO:0007669"/>
    <property type="project" value="TreeGrafter"/>
</dbReference>
<dbReference type="FunFam" id="1.10.510.10:FF:001240">
    <property type="entry name" value="Kinase, ULK"/>
    <property type="match status" value="1"/>
</dbReference>
<dbReference type="GO" id="GO:0004674">
    <property type="term" value="F:protein serine/threonine kinase activity"/>
    <property type="evidence" value="ECO:0007669"/>
    <property type="project" value="UniProtKB-KW"/>
</dbReference>
<dbReference type="GO" id="GO:0005524">
    <property type="term" value="F:ATP binding"/>
    <property type="evidence" value="ECO:0007669"/>
    <property type="project" value="UniProtKB-UniRule"/>
</dbReference>
<dbReference type="InterPro" id="IPR017441">
    <property type="entry name" value="Protein_kinase_ATP_BS"/>
</dbReference>
<dbReference type="Pfam" id="PF00069">
    <property type="entry name" value="Pkinase"/>
    <property type="match status" value="1"/>
</dbReference>
<dbReference type="SMART" id="SM00220">
    <property type="entry name" value="S_TKc"/>
    <property type="match status" value="1"/>
</dbReference>
<dbReference type="Gene3D" id="1.10.510.10">
    <property type="entry name" value="Transferase(Phosphotransferase) domain 1"/>
    <property type="match status" value="1"/>
</dbReference>
<evidence type="ECO:0000256" key="5">
    <source>
        <dbReference type="ARBA" id="ARBA00022777"/>
    </source>
</evidence>
<dbReference type="InterPro" id="IPR011009">
    <property type="entry name" value="Kinase-like_dom_sf"/>
</dbReference>
<keyword evidence="3" id="KW-0808">Transferase</keyword>
<dbReference type="FunFam" id="3.30.200.20:FF:000042">
    <property type="entry name" value="Aurora kinase A"/>
    <property type="match status" value="1"/>
</dbReference>
<keyword evidence="6 9" id="KW-0067">ATP-binding</keyword>
<dbReference type="PROSITE" id="PS00107">
    <property type="entry name" value="PROTEIN_KINASE_ATP"/>
    <property type="match status" value="1"/>
</dbReference>